<feature type="non-terminal residue" evidence="1">
    <location>
        <position position="1"/>
    </location>
</feature>
<evidence type="ECO:0008006" key="2">
    <source>
        <dbReference type="Google" id="ProtNLM"/>
    </source>
</evidence>
<proteinExistence type="predicted"/>
<dbReference type="EMBL" id="BARU01028099">
    <property type="protein sequence ID" value="GAH66713.1"/>
    <property type="molecule type" value="Genomic_DNA"/>
</dbReference>
<accession>X1JAC7</accession>
<sequence>RTGFIARYAAPQDPLIYHGDAWCDGRDHCHHIESGPDADDWWEGNTSRDQYTGWFFGMATACDLVDDAAMRSMIAANVTEVLDELIATNWWITDVDGIPTTAGPNVLVTQQLTWSLIGYHLTGEDRFKAVVQKWIADSRRTYMRLMNITFMNHYAQYYGNNLGHQNMYTLLRLGKVYLSPDDYDFILDIFETQTHTFTRLSHNAFFNAIFMSQGDYNPADTAYQDQLEEDLGDFRDAPNFVYYIDPPDGVLDPLSVFLDNLMTQYPFLA</sequence>
<comment type="caution">
    <text evidence="1">The sequence shown here is derived from an EMBL/GenBank/DDBJ whole genome shotgun (WGS) entry which is preliminary data.</text>
</comment>
<feature type="non-terminal residue" evidence="1">
    <location>
        <position position="269"/>
    </location>
</feature>
<protein>
    <recommendedName>
        <fullName evidence="2">Heparin-sulfate lyase N-terminal domain-containing protein</fullName>
    </recommendedName>
</protein>
<organism evidence="1">
    <name type="scientific">marine sediment metagenome</name>
    <dbReference type="NCBI Taxonomy" id="412755"/>
    <lineage>
        <taxon>unclassified sequences</taxon>
        <taxon>metagenomes</taxon>
        <taxon>ecological metagenomes</taxon>
    </lineage>
</organism>
<dbReference type="AlphaFoldDB" id="X1JAC7"/>
<evidence type="ECO:0000313" key="1">
    <source>
        <dbReference type="EMBL" id="GAH66713.1"/>
    </source>
</evidence>
<gene>
    <name evidence="1" type="ORF">S03H2_44899</name>
</gene>
<name>X1JAC7_9ZZZZ</name>
<reference evidence="1" key="1">
    <citation type="journal article" date="2014" name="Front. Microbiol.">
        <title>High frequency of phylogenetically diverse reductive dehalogenase-homologous genes in deep subseafloor sedimentary metagenomes.</title>
        <authorList>
            <person name="Kawai M."/>
            <person name="Futagami T."/>
            <person name="Toyoda A."/>
            <person name="Takaki Y."/>
            <person name="Nishi S."/>
            <person name="Hori S."/>
            <person name="Arai W."/>
            <person name="Tsubouchi T."/>
            <person name="Morono Y."/>
            <person name="Uchiyama I."/>
            <person name="Ito T."/>
            <person name="Fujiyama A."/>
            <person name="Inagaki F."/>
            <person name="Takami H."/>
        </authorList>
    </citation>
    <scope>NUCLEOTIDE SEQUENCE</scope>
    <source>
        <strain evidence="1">Expedition CK06-06</strain>
    </source>
</reference>